<dbReference type="CDD" id="cd00063">
    <property type="entry name" value="FN3"/>
    <property type="match status" value="1"/>
</dbReference>
<evidence type="ECO:0000313" key="6">
    <source>
        <dbReference type="EMBL" id="JAS24920.1"/>
    </source>
</evidence>
<dbReference type="EMBL" id="GEDC01029806">
    <property type="protein sequence ID" value="JAS07492.1"/>
    <property type="molecule type" value="Transcribed_RNA"/>
</dbReference>
<organism evidence="4">
    <name type="scientific">Clastoptera arizonana</name>
    <name type="common">Arizona spittle bug</name>
    <dbReference type="NCBI Taxonomy" id="38151"/>
    <lineage>
        <taxon>Eukaryota</taxon>
        <taxon>Metazoa</taxon>
        <taxon>Ecdysozoa</taxon>
        <taxon>Arthropoda</taxon>
        <taxon>Hexapoda</taxon>
        <taxon>Insecta</taxon>
        <taxon>Pterygota</taxon>
        <taxon>Neoptera</taxon>
        <taxon>Paraneoptera</taxon>
        <taxon>Hemiptera</taxon>
        <taxon>Auchenorrhyncha</taxon>
        <taxon>Cercopoidea</taxon>
        <taxon>Clastopteridae</taxon>
        <taxon>Clastoptera</taxon>
    </lineage>
</organism>
<protein>
    <recommendedName>
        <fullName evidence="3">Fibronectin type-III domain-containing protein</fullName>
    </recommendedName>
</protein>
<dbReference type="InterPro" id="IPR003961">
    <property type="entry name" value="FN3_dom"/>
</dbReference>
<feature type="domain" description="Fibronectin type-III" evidence="3">
    <location>
        <begin position="296"/>
        <end position="367"/>
    </location>
</feature>
<dbReference type="EMBL" id="GEDC01006508">
    <property type="protein sequence ID" value="JAS30790.1"/>
    <property type="molecule type" value="Transcribed_RNA"/>
</dbReference>
<dbReference type="InterPro" id="IPR031941">
    <property type="entry name" value="DUF4773"/>
</dbReference>
<gene>
    <name evidence="5" type="ORF">g.38586</name>
    <name evidence="4" type="ORF">g.38588</name>
    <name evidence="7" type="ORF">g.38590</name>
    <name evidence="6" type="ORF">g.38593</name>
</gene>
<keyword evidence="1" id="KW-0472">Membrane</keyword>
<evidence type="ECO:0000256" key="2">
    <source>
        <dbReference type="SAM" id="SignalP"/>
    </source>
</evidence>
<evidence type="ECO:0000256" key="1">
    <source>
        <dbReference type="SAM" id="Phobius"/>
    </source>
</evidence>
<name>A0A1B6C1V3_9HEMI</name>
<dbReference type="AlphaFoldDB" id="A0A1B6C1V3"/>
<dbReference type="EMBL" id="GEDC01012378">
    <property type="protein sequence ID" value="JAS24920.1"/>
    <property type="molecule type" value="Transcribed_RNA"/>
</dbReference>
<keyword evidence="1" id="KW-0812">Transmembrane</keyword>
<reference evidence="4" key="1">
    <citation type="submission" date="2015-12" db="EMBL/GenBank/DDBJ databases">
        <title>De novo transcriptome assembly of four potential Pierce s Disease insect vectors from Arizona vineyards.</title>
        <authorList>
            <person name="Tassone E.E."/>
        </authorList>
    </citation>
    <scope>NUCLEOTIDE SEQUENCE</scope>
</reference>
<dbReference type="SMART" id="SM00060">
    <property type="entry name" value="FN3"/>
    <property type="match status" value="1"/>
</dbReference>
<keyword evidence="2" id="KW-0732">Signal</keyword>
<dbReference type="SUPFAM" id="SSF49265">
    <property type="entry name" value="Fibronectin type III"/>
    <property type="match status" value="1"/>
</dbReference>
<evidence type="ECO:0000313" key="4">
    <source>
        <dbReference type="EMBL" id="JAS07492.1"/>
    </source>
</evidence>
<dbReference type="InterPro" id="IPR036116">
    <property type="entry name" value="FN3_sf"/>
</dbReference>
<evidence type="ECO:0000313" key="5">
    <source>
        <dbReference type="EMBL" id="JAS19582.1"/>
    </source>
</evidence>
<evidence type="ECO:0000259" key="3">
    <source>
        <dbReference type="SMART" id="SM00060"/>
    </source>
</evidence>
<feature type="signal peptide" evidence="2">
    <location>
        <begin position="1"/>
        <end position="19"/>
    </location>
</feature>
<proteinExistence type="predicted"/>
<dbReference type="InterPro" id="IPR013783">
    <property type="entry name" value="Ig-like_fold"/>
</dbReference>
<feature type="chain" id="PRO_5008580033" description="Fibronectin type-III domain-containing protein" evidence="2">
    <location>
        <begin position="20"/>
        <end position="443"/>
    </location>
</feature>
<sequence length="443" mass="50141">MVFHLIILLLFFHFEGFICENSTGYEDLHIFEDKTGYDGLEFSDVSHIINKDQCKKKDSNSFICCVKHKELICLEGTFLRNDFGINVSLSINNKTRWSDIISVSNPPAICPVNYPGVGDICLKISDIRIEPYHFCLQIVIKVHKVTVKKFDLGCFDENSNELSGREFHLLKNTIDKISMDENQSNCVLNGNYSFVCCMDIDGSVCLQGKYLPKEYGIELDLIVNNKIVWQEIISETNPPEICPIDIPKLAEICFKFYDVQITKKHFCLNMTLKLDLYIKVPIKKVYMGCFGSKALPVGPKNCAITNIADSLLSLQCDESEHKDNIYKLEVSSLKNKESSSPEFNVGDLSPNTKYNVRIFTVNDFGQSLPISFNISTPPTGRLENKISIGIINIYAICITIFPFIIGFIVGVFYKNNNNNIKPKCSKSSSKIQLLEENLPYSAK</sequence>
<dbReference type="Gene3D" id="2.60.40.10">
    <property type="entry name" value="Immunoglobulins"/>
    <property type="match status" value="1"/>
</dbReference>
<dbReference type="PANTHER" id="PTHR36299">
    <property type="entry name" value="AGAP008005-PA"/>
    <property type="match status" value="1"/>
</dbReference>
<keyword evidence="1" id="KW-1133">Transmembrane helix</keyword>
<feature type="transmembrane region" description="Helical" evidence="1">
    <location>
        <begin position="391"/>
        <end position="413"/>
    </location>
</feature>
<accession>A0A1B6C1V3</accession>
<dbReference type="PANTHER" id="PTHR36299:SF2">
    <property type="entry name" value="DUF4773 DOMAIN-CONTAINING PROTEIN"/>
    <property type="match status" value="1"/>
</dbReference>
<evidence type="ECO:0000313" key="7">
    <source>
        <dbReference type="EMBL" id="JAS30790.1"/>
    </source>
</evidence>
<dbReference type="Pfam" id="PF15998">
    <property type="entry name" value="DUF4773"/>
    <property type="match status" value="2"/>
</dbReference>
<dbReference type="EMBL" id="GEDC01017716">
    <property type="protein sequence ID" value="JAS19582.1"/>
    <property type="molecule type" value="Transcribed_RNA"/>
</dbReference>